<comment type="caution">
    <text evidence="1">The sequence shown here is derived from an EMBL/GenBank/DDBJ whole genome shotgun (WGS) entry which is preliminary data.</text>
</comment>
<keyword evidence="2" id="KW-1185">Reference proteome</keyword>
<reference evidence="1 2" key="1">
    <citation type="submission" date="2013-09" db="EMBL/GenBank/DDBJ databases">
        <title>Whole genome shotgun sequence of Vibrio ezurae NBRC 102218.</title>
        <authorList>
            <person name="Yoshida I."/>
            <person name="Hosoyama A."/>
            <person name="Numata M."/>
            <person name="Hashimoto M."/>
            <person name="Hosoyama Y."/>
            <person name="Tsuchikane K."/>
            <person name="Noguchi M."/>
            <person name="Hirakata S."/>
            <person name="Ichikawa N."/>
            <person name="Ohji S."/>
            <person name="Yamazoe A."/>
            <person name="Fujita N."/>
        </authorList>
    </citation>
    <scope>NUCLEOTIDE SEQUENCE [LARGE SCALE GENOMIC DNA]</scope>
    <source>
        <strain evidence="1 2">NBRC 102218</strain>
    </source>
</reference>
<accession>U3B2F0</accession>
<organism evidence="1 2">
    <name type="scientific">Vibrio ezurae NBRC 102218</name>
    <dbReference type="NCBI Taxonomy" id="1219080"/>
    <lineage>
        <taxon>Bacteria</taxon>
        <taxon>Pseudomonadati</taxon>
        <taxon>Pseudomonadota</taxon>
        <taxon>Gammaproteobacteria</taxon>
        <taxon>Vibrionales</taxon>
        <taxon>Vibrionaceae</taxon>
        <taxon>Vibrio</taxon>
    </lineage>
</organism>
<name>U3B2F0_9VIBR</name>
<dbReference type="EMBL" id="BATM01000019">
    <property type="protein sequence ID" value="GAD79622.1"/>
    <property type="molecule type" value="Genomic_DNA"/>
</dbReference>
<proteinExistence type="predicted"/>
<dbReference type="Proteomes" id="UP000016562">
    <property type="component" value="Unassembled WGS sequence"/>
</dbReference>
<dbReference type="AlphaFoldDB" id="U3B2F0"/>
<sequence>MLHFVIYKSISCGLFCNFTSFVEMDVVLEVDCYLISITNCDAVIFLSHPFRRIPRLNEMLTIEYLLKQ</sequence>
<evidence type="ECO:0000313" key="2">
    <source>
        <dbReference type="Proteomes" id="UP000016562"/>
    </source>
</evidence>
<gene>
    <name evidence="1" type="ORF">VEZ01S_19_00370</name>
</gene>
<evidence type="ECO:0000313" key="1">
    <source>
        <dbReference type="EMBL" id="GAD79622.1"/>
    </source>
</evidence>
<protein>
    <submittedName>
        <fullName evidence="1">Uncharacterized protein</fullName>
    </submittedName>
</protein>